<protein>
    <submittedName>
        <fullName evidence="3">CRAL-TRIO domain-containing protein</fullName>
    </submittedName>
</protein>
<feature type="domain" description="CRAL-TRIO" evidence="2">
    <location>
        <begin position="174"/>
        <end position="342"/>
    </location>
</feature>
<dbReference type="Pfam" id="PF00650">
    <property type="entry name" value="CRAL_TRIO"/>
    <property type="match status" value="1"/>
</dbReference>
<dbReference type="PRINTS" id="PR00180">
    <property type="entry name" value="CRETINALDHBP"/>
</dbReference>
<reference evidence="3 4" key="1">
    <citation type="submission" date="2024-04" db="EMBL/GenBank/DDBJ databases">
        <title>Symmetric and asymmetric DNA N6-adenine methylation regulates different biological responses in Mucorales.</title>
        <authorList>
            <consortium name="Lawrence Berkeley National Laboratory"/>
            <person name="Lax C."/>
            <person name="Mondo S.J."/>
            <person name="Osorio-Concepcion M."/>
            <person name="Muszewska A."/>
            <person name="Corrochano-Luque M."/>
            <person name="Gutierrez G."/>
            <person name="Riley R."/>
            <person name="Lipzen A."/>
            <person name="Guo J."/>
            <person name="Hundley H."/>
            <person name="Amirebrahimi M."/>
            <person name="Ng V."/>
            <person name="Lorenzo-Gutierrez D."/>
            <person name="Binder U."/>
            <person name="Yang J."/>
            <person name="Song Y."/>
            <person name="Canovas D."/>
            <person name="Navarro E."/>
            <person name="Freitag M."/>
            <person name="Gabaldon T."/>
            <person name="Grigoriev I.V."/>
            <person name="Corrochano L.M."/>
            <person name="Nicolas F.E."/>
            <person name="Garre V."/>
        </authorList>
    </citation>
    <scope>NUCLEOTIDE SEQUENCE [LARGE SCALE GENOMIC DNA]</scope>
    <source>
        <strain evidence="3 4">L51</strain>
    </source>
</reference>
<dbReference type="Pfam" id="PF03765">
    <property type="entry name" value="CRAL_TRIO_N"/>
    <property type="match status" value="1"/>
</dbReference>
<dbReference type="InterPro" id="IPR036273">
    <property type="entry name" value="CRAL/TRIO_N_dom_sf"/>
</dbReference>
<evidence type="ECO:0000256" key="1">
    <source>
        <dbReference type="SAM" id="MobiDB-lite"/>
    </source>
</evidence>
<dbReference type="PANTHER" id="PTHR46590:SF1">
    <property type="entry name" value="PHOSPHATIDYLINOSITOL TRANSFER PROTEIN CSR1"/>
    <property type="match status" value="1"/>
</dbReference>
<dbReference type="PANTHER" id="PTHR46590">
    <property type="entry name" value="PHOSPHATIDYLINOSITOL TRANSFER PROTEIN CSR1-RELATED"/>
    <property type="match status" value="1"/>
</dbReference>
<feature type="compositionally biased region" description="Polar residues" evidence="1">
    <location>
        <begin position="1"/>
        <end position="19"/>
    </location>
</feature>
<accession>A0ABR3APC9</accession>
<dbReference type="EMBL" id="JBCLYO010000028">
    <property type="protein sequence ID" value="KAL0077446.1"/>
    <property type="molecule type" value="Genomic_DNA"/>
</dbReference>
<evidence type="ECO:0000313" key="4">
    <source>
        <dbReference type="Proteomes" id="UP001448207"/>
    </source>
</evidence>
<name>A0ABR3APC9_PHYBL</name>
<dbReference type="SUPFAM" id="SSF46938">
    <property type="entry name" value="CRAL/TRIO N-terminal domain"/>
    <property type="match status" value="1"/>
</dbReference>
<evidence type="ECO:0000259" key="2">
    <source>
        <dbReference type="PROSITE" id="PS50191"/>
    </source>
</evidence>
<dbReference type="Proteomes" id="UP001448207">
    <property type="component" value="Unassembled WGS sequence"/>
</dbReference>
<keyword evidence="4" id="KW-1185">Reference proteome</keyword>
<feature type="region of interest" description="Disordered" evidence="1">
    <location>
        <begin position="1"/>
        <end position="23"/>
    </location>
</feature>
<comment type="caution">
    <text evidence="3">The sequence shown here is derived from an EMBL/GenBank/DDBJ whole genome shotgun (WGS) entry which is preliminary data.</text>
</comment>
<sequence length="453" mass="50660">MSTDTAVKTPNNTTQSLTGASGHVGNLTAKQTAELKDIWIRLFKLFEQPGTEYKPTKSETSSESSKKSGFFGFGKEKKKEDINTDVFLGATTDPALLTLPLEKAITLIPGSTLRKTFWNAVATDNPDAVLLRFLRARKWNVDAAYKMLINTLRWRVAMRLDDIIALGETGLRDELENLKPGLGKSFVGQVHSGKATLGGPDKLGRGVCFINVRLHNKEAQSNEILRLMTLFVMEASRTVVAQPLEANCILFNMDGFTLSNMDYDFVKFLVTCFEAYYPETLGMCIIHKAPWVFSTVWNLITPLLDPVVASKIHFTKNLEELSEYISIANLPSTVAGEKDDVLKDELDTGVISPPGTLKEPDSPAFQNYKDTIKIYEQQTIEWAKAPVVEGEIDYSSRHELAKKYRIDRIKAENNIRGRTCYHEKGLALITPDNRLIVDFGSEELPPRDITECV</sequence>
<gene>
    <name evidence="3" type="ORF">J3Q64DRAFT_1769486</name>
</gene>
<dbReference type="CDD" id="cd00170">
    <property type="entry name" value="SEC14"/>
    <property type="match status" value="1"/>
</dbReference>
<dbReference type="Gene3D" id="3.40.525.10">
    <property type="entry name" value="CRAL-TRIO lipid binding domain"/>
    <property type="match status" value="1"/>
</dbReference>
<evidence type="ECO:0000313" key="3">
    <source>
        <dbReference type="EMBL" id="KAL0077446.1"/>
    </source>
</evidence>
<dbReference type="SMART" id="SM00516">
    <property type="entry name" value="SEC14"/>
    <property type="match status" value="1"/>
</dbReference>
<dbReference type="SUPFAM" id="SSF52087">
    <property type="entry name" value="CRAL/TRIO domain"/>
    <property type="match status" value="1"/>
</dbReference>
<dbReference type="InterPro" id="IPR052432">
    <property type="entry name" value="PITP/CRAL-TRIO"/>
</dbReference>
<dbReference type="InterPro" id="IPR036865">
    <property type="entry name" value="CRAL-TRIO_dom_sf"/>
</dbReference>
<proteinExistence type="predicted"/>
<dbReference type="InterPro" id="IPR011074">
    <property type="entry name" value="CRAL/TRIO_N_dom"/>
</dbReference>
<organism evidence="3 4">
    <name type="scientific">Phycomyces blakesleeanus</name>
    <dbReference type="NCBI Taxonomy" id="4837"/>
    <lineage>
        <taxon>Eukaryota</taxon>
        <taxon>Fungi</taxon>
        <taxon>Fungi incertae sedis</taxon>
        <taxon>Mucoromycota</taxon>
        <taxon>Mucoromycotina</taxon>
        <taxon>Mucoromycetes</taxon>
        <taxon>Mucorales</taxon>
        <taxon>Phycomycetaceae</taxon>
        <taxon>Phycomyces</taxon>
    </lineage>
</organism>
<dbReference type="PROSITE" id="PS50191">
    <property type="entry name" value="CRAL_TRIO"/>
    <property type="match status" value="1"/>
</dbReference>
<dbReference type="SMART" id="SM01100">
    <property type="entry name" value="CRAL_TRIO_N"/>
    <property type="match status" value="1"/>
</dbReference>
<dbReference type="InterPro" id="IPR001251">
    <property type="entry name" value="CRAL-TRIO_dom"/>
</dbReference>